<keyword evidence="3" id="KW-1185">Reference proteome</keyword>
<feature type="transmembrane region" description="Helical" evidence="1">
    <location>
        <begin position="68"/>
        <end position="93"/>
    </location>
</feature>
<organism evidence="2 3">
    <name type="scientific">Parendozoicomonas callyspongiae</name>
    <dbReference type="NCBI Taxonomy" id="2942213"/>
    <lineage>
        <taxon>Bacteria</taxon>
        <taxon>Pseudomonadati</taxon>
        <taxon>Pseudomonadota</taxon>
        <taxon>Gammaproteobacteria</taxon>
        <taxon>Oceanospirillales</taxon>
        <taxon>Endozoicomonadaceae</taxon>
        <taxon>Parendozoicomonas</taxon>
    </lineage>
</organism>
<accession>A0ABT0PKP9</accession>
<dbReference type="RefSeq" id="WP_249701603.1">
    <property type="nucleotide sequence ID" value="NZ_JAMFLX010000037.1"/>
</dbReference>
<protein>
    <submittedName>
        <fullName evidence="2">DUF2165 domain-containing protein</fullName>
    </submittedName>
</protein>
<sequence>MNQITAQQISKIFLVACAALFSSLVVFNNLTDYQTNFEYVRHVMTMDTTGNAVQSEWRAVHQPIIWKLVYGLIIALEAVVALLCWAGVIQMLSALRNSSFASSKAFAIFGLSLGIAVWFGLFLGISGEWYLAWLSKSWNGIQPGFRIAAIFSLFLIYLCQAER</sequence>
<name>A0ABT0PKP9_9GAMM</name>
<keyword evidence="1" id="KW-0812">Transmembrane</keyword>
<evidence type="ECO:0000313" key="2">
    <source>
        <dbReference type="EMBL" id="MCL6271934.1"/>
    </source>
</evidence>
<dbReference type="EMBL" id="JAMFLX010000037">
    <property type="protein sequence ID" value="MCL6271934.1"/>
    <property type="molecule type" value="Genomic_DNA"/>
</dbReference>
<dbReference type="Proteomes" id="UP001203338">
    <property type="component" value="Unassembled WGS sequence"/>
</dbReference>
<comment type="caution">
    <text evidence="2">The sequence shown here is derived from an EMBL/GenBank/DDBJ whole genome shotgun (WGS) entry which is preliminary data.</text>
</comment>
<evidence type="ECO:0000313" key="3">
    <source>
        <dbReference type="Proteomes" id="UP001203338"/>
    </source>
</evidence>
<feature type="transmembrane region" description="Helical" evidence="1">
    <location>
        <begin position="12"/>
        <end position="30"/>
    </location>
</feature>
<dbReference type="InterPro" id="IPR018681">
    <property type="entry name" value="DUF2165_transmembrane"/>
</dbReference>
<proteinExistence type="predicted"/>
<evidence type="ECO:0000256" key="1">
    <source>
        <dbReference type="SAM" id="Phobius"/>
    </source>
</evidence>
<feature type="transmembrane region" description="Helical" evidence="1">
    <location>
        <begin position="145"/>
        <end position="161"/>
    </location>
</feature>
<reference evidence="2 3" key="1">
    <citation type="submission" date="2022-05" db="EMBL/GenBank/DDBJ databases">
        <authorList>
            <person name="Park J.-S."/>
        </authorList>
    </citation>
    <scope>NUCLEOTIDE SEQUENCE [LARGE SCALE GENOMIC DNA]</scope>
    <source>
        <strain evidence="2 3">2012CJ34-2</strain>
    </source>
</reference>
<keyword evidence="1" id="KW-1133">Transmembrane helix</keyword>
<keyword evidence="1" id="KW-0472">Membrane</keyword>
<gene>
    <name evidence="2" type="ORF">M3P05_18605</name>
</gene>
<feature type="transmembrane region" description="Helical" evidence="1">
    <location>
        <begin position="105"/>
        <end position="125"/>
    </location>
</feature>
<dbReference type="Pfam" id="PF09933">
    <property type="entry name" value="DUF2165"/>
    <property type="match status" value="1"/>
</dbReference>